<evidence type="ECO:0000313" key="2">
    <source>
        <dbReference type="Proteomes" id="UP001177021"/>
    </source>
</evidence>
<name>A0ACB0M2L0_TRIPR</name>
<evidence type="ECO:0000313" key="1">
    <source>
        <dbReference type="EMBL" id="CAJ2674915.1"/>
    </source>
</evidence>
<organism evidence="1 2">
    <name type="scientific">Trifolium pratense</name>
    <name type="common">Red clover</name>
    <dbReference type="NCBI Taxonomy" id="57577"/>
    <lineage>
        <taxon>Eukaryota</taxon>
        <taxon>Viridiplantae</taxon>
        <taxon>Streptophyta</taxon>
        <taxon>Embryophyta</taxon>
        <taxon>Tracheophyta</taxon>
        <taxon>Spermatophyta</taxon>
        <taxon>Magnoliopsida</taxon>
        <taxon>eudicotyledons</taxon>
        <taxon>Gunneridae</taxon>
        <taxon>Pentapetalae</taxon>
        <taxon>rosids</taxon>
        <taxon>fabids</taxon>
        <taxon>Fabales</taxon>
        <taxon>Fabaceae</taxon>
        <taxon>Papilionoideae</taxon>
        <taxon>50 kb inversion clade</taxon>
        <taxon>NPAAA clade</taxon>
        <taxon>Hologalegina</taxon>
        <taxon>IRL clade</taxon>
        <taxon>Trifolieae</taxon>
        <taxon>Trifolium</taxon>
    </lineage>
</organism>
<keyword evidence="2" id="KW-1185">Reference proteome</keyword>
<reference evidence="1" key="1">
    <citation type="submission" date="2023-10" db="EMBL/GenBank/DDBJ databases">
        <authorList>
            <person name="Rodriguez Cubillos JULIANA M."/>
            <person name="De Vega J."/>
        </authorList>
    </citation>
    <scope>NUCLEOTIDE SEQUENCE</scope>
</reference>
<protein>
    <submittedName>
        <fullName evidence="1">Uncharacterized protein</fullName>
    </submittedName>
</protein>
<comment type="caution">
    <text evidence="1">The sequence shown here is derived from an EMBL/GenBank/DDBJ whole genome shotgun (WGS) entry which is preliminary data.</text>
</comment>
<proteinExistence type="predicted"/>
<dbReference type="Proteomes" id="UP001177021">
    <property type="component" value="Unassembled WGS sequence"/>
</dbReference>
<dbReference type="EMBL" id="CASHSV030000716">
    <property type="protein sequence ID" value="CAJ2674915.1"/>
    <property type="molecule type" value="Genomic_DNA"/>
</dbReference>
<accession>A0ACB0M2L0</accession>
<gene>
    <name evidence="1" type="ORF">MILVUS5_LOCUS38058</name>
</gene>
<sequence>MSFKSIVKELKEMKEEISNMYRRGSFSFSFLFSLSSLDGAFLWFDMLDLGSFELNTPMSFPLEFDVANIFFLSTVSFRPCCFLSFVPEEDALPLTPHSALRPKETVDGARKLARF</sequence>